<name>A0A951QIR7_9CYAN</name>
<accession>A0A951QIR7</accession>
<dbReference type="Proteomes" id="UP000729701">
    <property type="component" value="Unassembled WGS sequence"/>
</dbReference>
<dbReference type="PANTHER" id="PTHR12526">
    <property type="entry name" value="GLYCOSYLTRANSFERASE"/>
    <property type="match status" value="1"/>
</dbReference>
<reference evidence="2" key="1">
    <citation type="submission" date="2021-05" db="EMBL/GenBank/DDBJ databases">
        <authorList>
            <person name="Pietrasiak N."/>
            <person name="Ward R."/>
            <person name="Stajich J.E."/>
            <person name="Kurbessoian T."/>
        </authorList>
    </citation>
    <scope>NUCLEOTIDE SEQUENCE</scope>
    <source>
        <strain evidence="2">GSE-NOS-MK-12-04C</strain>
    </source>
</reference>
<dbReference type="Gene3D" id="3.40.50.2000">
    <property type="entry name" value="Glycogen Phosphorylase B"/>
    <property type="match status" value="2"/>
</dbReference>
<protein>
    <submittedName>
        <fullName evidence="2">Glycosyltransferase family 4 protein</fullName>
    </submittedName>
</protein>
<dbReference type="InterPro" id="IPR001296">
    <property type="entry name" value="Glyco_trans_1"/>
</dbReference>
<dbReference type="PANTHER" id="PTHR12526:SF630">
    <property type="entry name" value="GLYCOSYLTRANSFERASE"/>
    <property type="match status" value="1"/>
</dbReference>
<dbReference type="CDD" id="cd03801">
    <property type="entry name" value="GT4_PimA-like"/>
    <property type="match status" value="1"/>
</dbReference>
<sequence length="414" mass="47219">MYSTKVLVAQLGARKHYQEPALFHQWGILDRFYTDIYAGNNPIYNLLRHPKIYTYLPNSFKKALDRYEASLQNANIIQFPIFGYQYIKAVKQSSLEEVSQIFVWGAQQFCHKILQHGIGNINTIYGFNSACLELFQYAKDRNIGCILDQTLADYSLVYKLLLEEEEKWIGWSLTPFKINNSDLKLMEREHHEQDLANHIVCGSSFVKDSLVARGVNANKISVISLGRLKDEEPIDYQNLLSSPQQRGDELKILFVGSVGLRKGIPYLLEALSQIKGQIPFDCKVAGSLEIKSERIAEYSSICEFLGRIPRSQVKDLYRWADVFVLPSICEGSAMVTYEALSLGVPIITTYNSGSLVRDGIDGFIVPIRDSEAIAEKLRKVYTTLYNNEIRKNSQEYLKQILQTSENNLSEILIK</sequence>
<dbReference type="EMBL" id="JAHHGZ010000003">
    <property type="protein sequence ID" value="MBW4666635.1"/>
    <property type="molecule type" value="Genomic_DNA"/>
</dbReference>
<proteinExistence type="predicted"/>
<evidence type="ECO:0000259" key="1">
    <source>
        <dbReference type="Pfam" id="PF00534"/>
    </source>
</evidence>
<dbReference type="GO" id="GO:0016757">
    <property type="term" value="F:glycosyltransferase activity"/>
    <property type="evidence" value="ECO:0007669"/>
    <property type="project" value="InterPro"/>
</dbReference>
<dbReference type="Pfam" id="PF00534">
    <property type="entry name" value="Glycos_transf_1"/>
    <property type="match status" value="1"/>
</dbReference>
<feature type="domain" description="Glycosyl transferase family 1" evidence="1">
    <location>
        <begin position="244"/>
        <end position="383"/>
    </location>
</feature>
<reference evidence="2" key="2">
    <citation type="journal article" date="2022" name="Microbiol. Resour. Announc.">
        <title>Metagenome Sequencing to Explore Phylogenomics of Terrestrial Cyanobacteria.</title>
        <authorList>
            <person name="Ward R.D."/>
            <person name="Stajich J.E."/>
            <person name="Johansen J.R."/>
            <person name="Huntemann M."/>
            <person name="Clum A."/>
            <person name="Foster B."/>
            <person name="Foster B."/>
            <person name="Roux S."/>
            <person name="Palaniappan K."/>
            <person name="Varghese N."/>
            <person name="Mukherjee S."/>
            <person name="Reddy T.B.K."/>
            <person name="Daum C."/>
            <person name="Copeland A."/>
            <person name="Chen I.A."/>
            <person name="Ivanova N.N."/>
            <person name="Kyrpides N.C."/>
            <person name="Shapiro N."/>
            <person name="Eloe-Fadrosh E.A."/>
            <person name="Pietrasiak N."/>
        </authorList>
    </citation>
    <scope>NUCLEOTIDE SEQUENCE</scope>
    <source>
        <strain evidence="2">GSE-NOS-MK-12-04C</strain>
    </source>
</reference>
<organism evidence="2 3">
    <name type="scientific">Cyanomargarita calcarea GSE-NOS-MK-12-04C</name>
    <dbReference type="NCBI Taxonomy" id="2839659"/>
    <lineage>
        <taxon>Bacteria</taxon>
        <taxon>Bacillati</taxon>
        <taxon>Cyanobacteriota</taxon>
        <taxon>Cyanophyceae</taxon>
        <taxon>Nostocales</taxon>
        <taxon>Cyanomargaritaceae</taxon>
        <taxon>Cyanomargarita</taxon>
    </lineage>
</organism>
<evidence type="ECO:0000313" key="2">
    <source>
        <dbReference type="EMBL" id="MBW4666635.1"/>
    </source>
</evidence>
<comment type="caution">
    <text evidence="2">The sequence shown here is derived from an EMBL/GenBank/DDBJ whole genome shotgun (WGS) entry which is preliminary data.</text>
</comment>
<dbReference type="SUPFAM" id="SSF53756">
    <property type="entry name" value="UDP-Glycosyltransferase/glycogen phosphorylase"/>
    <property type="match status" value="1"/>
</dbReference>
<gene>
    <name evidence="2" type="ORF">KME60_04125</name>
</gene>
<evidence type="ECO:0000313" key="3">
    <source>
        <dbReference type="Proteomes" id="UP000729701"/>
    </source>
</evidence>
<dbReference type="AlphaFoldDB" id="A0A951QIR7"/>